<dbReference type="RefSeq" id="WP_134114279.1">
    <property type="nucleotide sequence ID" value="NZ_SOEG01000001.1"/>
</dbReference>
<dbReference type="InterPro" id="IPR028098">
    <property type="entry name" value="Glyco_trans_4-like_N"/>
</dbReference>
<proteinExistence type="predicted"/>
<dbReference type="GO" id="GO:0016757">
    <property type="term" value="F:glycosyltransferase activity"/>
    <property type="evidence" value="ECO:0007669"/>
    <property type="project" value="InterPro"/>
</dbReference>
<dbReference type="SUPFAM" id="SSF53756">
    <property type="entry name" value="UDP-Glycosyltransferase/glycogen phosphorylase"/>
    <property type="match status" value="1"/>
</dbReference>
<dbReference type="Pfam" id="PF00534">
    <property type="entry name" value="Glycos_transf_1"/>
    <property type="match status" value="1"/>
</dbReference>
<dbReference type="STRING" id="926561.GCA_000379025_00900"/>
<dbReference type="CDD" id="cd03804">
    <property type="entry name" value="GT4_WbaZ-like"/>
    <property type="match status" value="1"/>
</dbReference>
<reference evidence="3 4" key="1">
    <citation type="submission" date="2019-03" db="EMBL/GenBank/DDBJ databases">
        <title>Subsurface microbial communities from deep shales in Ohio and West Virginia, USA.</title>
        <authorList>
            <person name="Wrighton K."/>
        </authorList>
    </citation>
    <scope>NUCLEOTIDE SEQUENCE [LARGE SCALE GENOMIC DNA]</scope>
    <source>
        <strain evidence="3 4">MSL 6dP</strain>
    </source>
</reference>
<dbReference type="EMBL" id="SOEG01000001">
    <property type="protein sequence ID" value="TDX59263.1"/>
    <property type="molecule type" value="Genomic_DNA"/>
</dbReference>
<dbReference type="Pfam" id="PF13439">
    <property type="entry name" value="Glyco_transf_4"/>
    <property type="match status" value="1"/>
</dbReference>
<comment type="caution">
    <text evidence="3">The sequence shown here is derived from an EMBL/GenBank/DDBJ whole genome shotgun (WGS) entry which is preliminary data.</text>
</comment>
<accession>A0A4R8HR23</accession>
<dbReference type="InterPro" id="IPR050194">
    <property type="entry name" value="Glycosyltransferase_grp1"/>
</dbReference>
<dbReference type="Gene3D" id="3.40.50.2000">
    <property type="entry name" value="Glycogen Phosphorylase B"/>
    <property type="match status" value="2"/>
</dbReference>
<sequence>MKVAIVHDWLTNMGGAERVISYLHSLFPTAPIYTLVYNEDKMDDEFKEMDIRTSFLQKIPFSKTNYQKLLPLMPLAVEQFDFSEYDLVISSSTSVAKGIITNTDTVHICYCNTPMRYAWDMYHFYRKDKNPIFRGIISIIMNYIRIWDRVSADRVDYFIANSNNVAKRIKKHYRRESKVIYPPVNTDFYTPNDKSEDFYLVVSRLVPYKRIDIVIKAFNQLGLPLKIIGDGSEFDNLKNIARDNIEFKGRVSDQEVRNYYRKCKAFIFPGEEDFGITPVEAQACGKPVIAYGKGGVLETIIDGETGKFFYQAKVESLLAAVKEFEKDIDSYDSETIRNHAFKFSRDEFKEKIINLVEEAYKGY</sequence>
<dbReference type="PANTHER" id="PTHR45947">
    <property type="entry name" value="SULFOQUINOVOSYL TRANSFERASE SQD2"/>
    <property type="match status" value="1"/>
</dbReference>
<keyword evidence="4" id="KW-1185">Reference proteome</keyword>
<keyword evidence="3" id="KW-0808">Transferase</keyword>
<dbReference type="InterPro" id="IPR001296">
    <property type="entry name" value="Glyco_trans_1"/>
</dbReference>
<dbReference type="PANTHER" id="PTHR45947:SF3">
    <property type="entry name" value="SULFOQUINOVOSYL TRANSFERASE SQD2"/>
    <property type="match status" value="1"/>
</dbReference>
<evidence type="ECO:0000259" key="1">
    <source>
        <dbReference type="Pfam" id="PF00534"/>
    </source>
</evidence>
<dbReference type="Proteomes" id="UP000295832">
    <property type="component" value="Unassembled WGS sequence"/>
</dbReference>
<name>A0A4R8HR23_9FIRM</name>
<evidence type="ECO:0000313" key="3">
    <source>
        <dbReference type="EMBL" id="TDX59263.1"/>
    </source>
</evidence>
<dbReference type="AlphaFoldDB" id="A0A4R8HR23"/>
<feature type="domain" description="Glycosyltransferase subfamily 4-like N-terminal" evidence="2">
    <location>
        <begin position="13"/>
        <end position="187"/>
    </location>
</feature>
<gene>
    <name evidence="3" type="ORF">C7959_101150</name>
</gene>
<evidence type="ECO:0000313" key="4">
    <source>
        <dbReference type="Proteomes" id="UP000295832"/>
    </source>
</evidence>
<feature type="domain" description="Glycosyl transferase family 1" evidence="1">
    <location>
        <begin position="191"/>
        <end position="328"/>
    </location>
</feature>
<evidence type="ECO:0000259" key="2">
    <source>
        <dbReference type="Pfam" id="PF13439"/>
    </source>
</evidence>
<protein>
    <submittedName>
        <fullName evidence="3">Glycosyltransferase involved in cell wall biosynthesis</fullName>
    </submittedName>
</protein>
<organism evidence="3 4">
    <name type="scientific">Orenia marismortui</name>
    <dbReference type="NCBI Taxonomy" id="46469"/>
    <lineage>
        <taxon>Bacteria</taxon>
        <taxon>Bacillati</taxon>
        <taxon>Bacillota</taxon>
        <taxon>Clostridia</taxon>
        <taxon>Halanaerobiales</taxon>
        <taxon>Halobacteroidaceae</taxon>
        <taxon>Orenia</taxon>
    </lineage>
</organism>